<keyword evidence="5 7" id="KW-0067">ATP-binding</keyword>
<dbReference type="InterPro" id="IPR017583">
    <property type="entry name" value="Tagatose/fructose_Pkinase"/>
</dbReference>
<comment type="similarity">
    <text evidence="7">Belongs to the carbohydrate kinase PfkB family. LacC subfamily.</text>
</comment>
<dbReference type="InterPro" id="IPR011611">
    <property type="entry name" value="PfkB_dom"/>
</dbReference>
<dbReference type="Pfam" id="PF00294">
    <property type="entry name" value="PfkB"/>
    <property type="match status" value="1"/>
</dbReference>
<evidence type="ECO:0000256" key="5">
    <source>
        <dbReference type="ARBA" id="ARBA00022840"/>
    </source>
</evidence>
<evidence type="ECO:0000256" key="6">
    <source>
        <dbReference type="ARBA" id="ARBA00047745"/>
    </source>
</evidence>
<dbReference type="PROSITE" id="PS00584">
    <property type="entry name" value="PFKB_KINASES_2"/>
    <property type="match status" value="1"/>
</dbReference>
<dbReference type="Proteomes" id="UP001597191">
    <property type="component" value="Unassembled WGS sequence"/>
</dbReference>
<dbReference type="GO" id="GO:0008662">
    <property type="term" value="F:1-phosphofructokinase activity"/>
    <property type="evidence" value="ECO:0007669"/>
    <property type="project" value="UniProtKB-EC"/>
</dbReference>
<comment type="catalytic activity">
    <reaction evidence="6 8">
        <text>beta-D-fructose 1-phosphate + ATP = beta-D-fructose 1,6-bisphosphate + ADP + H(+)</text>
        <dbReference type="Rhea" id="RHEA:14213"/>
        <dbReference type="ChEBI" id="CHEBI:15378"/>
        <dbReference type="ChEBI" id="CHEBI:30616"/>
        <dbReference type="ChEBI" id="CHEBI:32966"/>
        <dbReference type="ChEBI" id="CHEBI:138881"/>
        <dbReference type="ChEBI" id="CHEBI:456216"/>
        <dbReference type="EC" id="2.7.1.56"/>
    </reaction>
</comment>
<comment type="function">
    <text evidence="8">Catalyzes the ATP-dependent phosphorylation of fructose-l-phosphate to fructose-l,6-bisphosphate.</text>
</comment>
<comment type="pathway">
    <text evidence="7">Carbohydrate metabolism; D-tagatose 6-phosphate degradation; D-glyceraldehyde 3-phosphate and glycerone phosphate from D-tagatose 6-phosphate: step 1/2.</text>
</comment>
<keyword evidence="7" id="KW-0423">Lactose metabolism</keyword>
<dbReference type="SUPFAM" id="SSF53613">
    <property type="entry name" value="Ribokinase-like"/>
    <property type="match status" value="1"/>
</dbReference>
<dbReference type="RefSeq" id="WP_125650607.1">
    <property type="nucleotide sequence ID" value="NZ_JBHTOH010000082.1"/>
</dbReference>
<gene>
    <name evidence="10" type="primary">pfkB</name>
    <name evidence="10" type="ORF">ACFQ4R_08360</name>
</gene>
<feature type="domain" description="Carbohydrate kinase PfkB" evidence="9">
    <location>
        <begin position="8"/>
        <end position="282"/>
    </location>
</feature>
<organism evidence="10 11">
    <name type="scientific">Lapidilactobacillus gannanensis</name>
    <dbReference type="NCBI Taxonomy" id="2486002"/>
    <lineage>
        <taxon>Bacteria</taxon>
        <taxon>Bacillati</taxon>
        <taxon>Bacillota</taxon>
        <taxon>Bacilli</taxon>
        <taxon>Lactobacillales</taxon>
        <taxon>Lactobacillaceae</taxon>
        <taxon>Lapidilactobacillus</taxon>
    </lineage>
</organism>
<dbReference type="EC" id="2.7.1.144" evidence="7"/>
<proteinExistence type="inferred from homology"/>
<evidence type="ECO:0000256" key="2">
    <source>
        <dbReference type="ARBA" id="ARBA00022679"/>
    </source>
</evidence>
<evidence type="ECO:0000256" key="8">
    <source>
        <dbReference type="RuleBase" id="RU369061"/>
    </source>
</evidence>
<reference evidence="11" key="1">
    <citation type="journal article" date="2019" name="Int. J. Syst. Evol. Microbiol.">
        <title>The Global Catalogue of Microorganisms (GCM) 10K type strain sequencing project: providing services to taxonomists for standard genome sequencing and annotation.</title>
        <authorList>
            <consortium name="The Broad Institute Genomics Platform"/>
            <consortium name="The Broad Institute Genome Sequencing Center for Infectious Disease"/>
            <person name="Wu L."/>
            <person name="Ma J."/>
        </authorList>
    </citation>
    <scope>NUCLEOTIDE SEQUENCE [LARGE SCALE GENOMIC DNA]</scope>
    <source>
        <strain evidence="11">CCM 8937</strain>
    </source>
</reference>
<sequence length="305" mass="32984">MIYTITVNPSIDYIMRNEEPLQLGAVNRLDETAFLAGGKGVNVSQILNQLAVPNQSWGFLGGFTGAFVASELKRKQINQHFTAIQANSRINVKLKADLETELNAAGPTVTSSEIASFKAQFKQLKPGDIVVMSGSLLPSLPTDFYHQLIKLTQEQHGEFVVDTTGQALLDTLPERPLVIKPNHHELAALFNTTFKDDADLIAHGQQLLQQGAQHVLISMAGAGAYLITPEHVYHSAAPKGQVVNSVGAGDSMIAGFVGEFSQHHDPVQAFNYGLACGSATAFTEDIATREQIEAIRPQIKITTVI</sequence>
<dbReference type="InterPro" id="IPR022463">
    <property type="entry name" value="1-PFruKinase"/>
</dbReference>
<dbReference type="NCBIfam" id="TIGR03828">
    <property type="entry name" value="pfkB"/>
    <property type="match status" value="1"/>
</dbReference>
<dbReference type="InterPro" id="IPR002173">
    <property type="entry name" value="Carboh/pur_kinase_PfkB_CS"/>
</dbReference>
<keyword evidence="2 7" id="KW-0808">Transferase</keyword>
<evidence type="ECO:0000256" key="3">
    <source>
        <dbReference type="ARBA" id="ARBA00022741"/>
    </source>
</evidence>
<dbReference type="PANTHER" id="PTHR46566">
    <property type="entry name" value="1-PHOSPHOFRUCTOKINASE-RELATED"/>
    <property type="match status" value="1"/>
</dbReference>
<keyword evidence="4 8" id="KW-0418">Kinase</keyword>
<comment type="caution">
    <text evidence="10">The sequence shown here is derived from an EMBL/GenBank/DDBJ whole genome shotgun (WGS) entry which is preliminary data.</text>
</comment>
<dbReference type="EMBL" id="JBHTOH010000082">
    <property type="protein sequence ID" value="MFD1411593.1"/>
    <property type="molecule type" value="Genomic_DNA"/>
</dbReference>
<dbReference type="InterPro" id="IPR029056">
    <property type="entry name" value="Ribokinase-like"/>
</dbReference>
<evidence type="ECO:0000256" key="1">
    <source>
        <dbReference type="ARBA" id="ARBA00005380"/>
    </source>
</evidence>
<name>A0ABW4BPJ4_9LACO</name>
<protein>
    <recommendedName>
        <fullName evidence="7">Tagatose-6-phosphate kinase</fullName>
        <ecNumber evidence="7">2.7.1.144</ecNumber>
    </recommendedName>
</protein>
<dbReference type="CDD" id="cd01164">
    <property type="entry name" value="FruK_PfkB_like"/>
    <property type="match status" value="1"/>
</dbReference>
<evidence type="ECO:0000313" key="10">
    <source>
        <dbReference type="EMBL" id="MFD1411593.1"/>
    </source>
</evidence>
<comment type="similarity">
    <text evidence="1">Belongs to the carbohydrate kinase pfkB family.</text>
</comment>
<evidence type="ECO:0000256" key="4">
    <source>
        <dbReference type="ARBA" id="ARBA00022777"/>
    </source>
</evidence>
<evidence type="ECO:0000256" key="7">
    <source>
        <dbReference type="PIRNR" id="PIRNR000535"/>
    </source>
</evidence>
<keyword evidence="3 7" id="KW-0547">Nucleotide-binding</keyword>
<dbReference type="Gene3D" id="3.40.1190.20">
    <property type="match status" value="1"/>
</dbReference>
<keyword evidence="11" id="KW-1185">Reference proteome</keyword>
<evidence type="ECO:0000259" key="9">
    <source>
        <dbReference type="Pfam" id="PF00294"/>
    </source>
</evidence>
<dbReference type="PANTHER" id="PTHR46566:SF1">
    <property type="entry name" value="1-PHOSPHOFRUCTOKINASE"/>
    <property type="match status" value="1"/>
</dbReference>
<dbReference type="NCBIfam" id="TIGR03168">
    <property type="entry name" value="1-PFK"/>
    <property type="match status" value="1"/>
</dbReference>
<accession>A0ABW4BPJ4</accession>
<dbReference type="PIRSF" id="PIRSF000535">
    <property type="entry name" value="1PFK/6PFK/LacC"/>
    <property type="match status" value="1"/>
</dbReference>
<comment type="catalytic activity">
    <reaction evidence="7">
        <text>D-tagatofuranose 6-phosphate + ATP = D-tagatofuranose 1,6-bisphosphate + ADP + H(+)</text>
        <dbReference type="Rhea" id="RHEA:12420"/>
        <dbReference type="ChEBI" id="CHEBI:15378"/>
        <dbReference type="ChEBI" id="CHEBI:30616"/>
        <dbReference type="ChEBI" id="CHEBI:58694"/>
        <dbReference type="ChEBI" id="CHEBI:58695"/>
        <dbReference type="ChEBI" id="CHEBI:456216"/>
        <dbReference type="EC" id="2.7.1.144"/>
    </reaction>
</comment>
<evidence type="ECO:0000313" key="11">
    <source>
        <dbReference type="Proteomes" id="UP001597191"/>
    </source>
</evidence>